<dbReference type="AlphaFoldDB" id="A0A0W8D8A0"/>
<evidence type="ECO:0000313" key="1">
    <source>
        <dbReference type="EMBL" id="KUF92582.1"/>
    </source>
</evidence>
<organism evidence="1 2">
    <name type="scientific">Phytophthora nicotianae</name>
    <name type="common">Potato buckeye rot agent</name>
    <name type="synonym">Phytophthora parasitica</name>
    <dbReference type="NCBI Taxonomy" id="4792"/>
    <lineage>
        <taxon>Eukaryota</taxon>
        <taxon>Sar</taxon>
        <taxon>Stramenopiles</taxon>
        <taxon>Oomycota</taxon>
        <taxon>Peronosporomycetes</taxon>
        <taxon>Peronosporales</taxon>
        <taxon>Peronosporaceae</taxon>
        <taxon>Phytophthora</taxon>
    </lineage>
</organism>
<accession>A0A0W8D8A0</accession>
<gene>
    <name evidence="1" type="ORF">AM588_10007827</name>
</gene>
<comment type="caution">
    <text evidence="1">The sequence shown here is derived from an EMBL/GenBank/DDBJ whole genome shotgun (WGS) entry which is preliminary data.</text>
</comment>
<protein>
    <submittedName>
        <fullName evidence="1">Uncharacterized protein</fullName>
    </submittedName>
</protein>
<proteinExistence type="predicted"/>
<evidence type="ECO:0000313" key="2">
    <source>
        <dbReference type="Proteomes" id="UP000054636"/>
    </source>
</evidence>
<dbReference type="Proteomes" id="UP000054636">
    <property type="component" value="Unassembled WGS sequence"/>
</dbReference>
<sequence length="119" mass="14036">MEDFEAQIPWGTVYFNVPPPFDKAKHPVLALKFRKFWLNHSRAVWERKFWVPISRKFDLAAYSKRNNRQLLAKNAFESLIISAYEELGAEFFVKLDSQKPRHQAGGIVSQLWLCFAYSR</sequence>
<dbReference type="EMBL" id="LNFP01000458">
    <property type="protein sequence ID" value="KUF92582.1"/>
    <property type="molecule type" value="Genomic_DNA"/>
</dbReference>
<name>A0A0W8D8A0_PHYNI</name>
<reference evidence="1 2" key="1">
    <citation type="submission" date="2015-11" db="EMBL/GenBank/DDBJ databases">
        <title>Genomes and virulence difference between two physiological races of Phytophthora nicotianae.</title>
        <authorList>
            <person name="Liu H."/>
            <person name="Ma X."/>
            <person name="Yu H."/>
            <person name="Fang D."/>
            <person name="Li Y."/>
            <person name="Wang X."/>
            <person name="Wang W."/>
            <person name="Dong Y."/>
            <person name="Xiao B."/>
        </authorList>
    </citation>
    <scope>NUCLEOTIDE SEQUENCE [LARGE SCALE GENOMIC DNA]</scope>
    <source>
        <strain evidence="2">race 1</strain>
    </source>
</reference>